<dbReference type="EMBL" id="SSTD01009294">
    <property type="protein sequence ID" value="TYK14474.1"/>
    <property type="molecule type" value="Genomic_DNA"/>
</dbReference>
<sequence>MIDSGATHNFIIEAEARRLRLRWEKDSGRMKAVNSIALPVIGLVKRTMIKLGGWKGLVDFVVVKMDDFDVVVEIEFLLEHQVIPIPSARCLVITGSFPTVETVPKDTLCVPEKCHGVMPNSWPKSLSMRRRTDNGIELPLEAKAHTKDAYRTTPPKLAVLRKQSKKLSSTEVSRPVQAPWRALILSLKKDRNPQQCIDHRIQNKLTVCRTYPLPLLPNLFDRSRGVKRFPKSDIQPRYCRVRAMEAEGLETTCVTGLRAYEFPVAPFSLTDAKEGKCCSV</sequence>
<proteinExistence type="predicted"/>
<evidence type="ECO:0000313" key="1">
    <source>
        <dbReference type="EMBL" id="KAA0052886.1"/>
    </source>
</evidence>
<dbReference type="InterPro" id="IPR043128">
    <property type="entry name" value="Rev_trsase/Diguanyl_cyclase"/>
</dbReference>
<dbReference type="Gene3D" id="3.30.70.270">
    <property type="match status" value="1"/>
</dbReference>
<dbReference type="CDD" id="cd00303">
    <property type="entry name" value="retropepsin_like"/>
    <property type="match status" value="1"/>
</dbReference>
<dbReference type="EMBL" id="SSTE01009997">
    <property type="protein sequence ID" value="KAA0052886.1"/>
    <property type="molecule type" value="Genomic_DNA"/>
</dbReference>
<gene>
    <name evidence="2" type="ORF">E5676_scaffold186G001410</name>
    <name evidence="1" type="ORF">E6C27_scaffold1184G00220</name>
</gene>
<dbReference type="InterPro" id="IPR043502">
    <property type="entry name" value="DNA/RNA_pol_sf"/>
</dbReference>
<organism evidence="2 4">
    <name type="scientific">Cucumis melo var. makuwa</name>
    <name type="common">Oriental melon</name>
    <dbReference type="NCBI Taxonomy" id="1194695"/>
    <lineage>
        <taxon>Eukaryota</taxon>
        <taxon>Viridiplantae</taxon>
        <taxon>Streptophyta</taxon>
        <taxon>Embryophyta</taxon>
        <taxon>Tracheophyta</taxon>
        <taxon>Spermatophyta</taxon>
        <taxon>Magnoliopsida</taxon>
        <taxon>eudicotyledons</taxon>
        <taxon>Gunneridae</taxon>
        <taxon>Pentapetalae</taxon>
        <taxon>rosids</taxon>
        <taxon>fabids</taxon>
        <taxon>Cucurbitales</taxon>
        <taxon>Cucurbitaceae</taxon>
        <taxon>Benincaseae</taxon>
        <taxon>Cucumis</taxon>
    </lineage>
</organism>
<dbReference type="STRING" id="1194695.A0A5D3CU03"/>
<dbReference type="PANTHER" id="PTHR24559:SF436">
    <property type="entry name" value="RNA-DIRECTED DNA POLYMERASE HOMOLOG"/>
    <property type="match status" value="1"/>
</dbReference>
<dbReference type="PANTHER" id="PTHR24559">
    <property type="entry name" value="TRANSPOSON TY3-I GAG-POL POLYPROTEIN"/>
    <property type="match status" value="1"/>
</dbReference>
<dbReference type="Gene3D" id="2.40.70.10">
    <property type="entry name" value="Acid Proteases"/>
    <property type="match status" value="1"/>
</dbReference>
<dbReference type="AlphaFoldDB" id="A0A5D3CU03"/>
<protein>
    <recommendedName>
        <fullName evidence="5">Asp_protease_2 domain-containing protein</fullName>
    </recommendedName>
</protein>
<comment type="caution">
    <text evidence="2">The sequence shown here is derived from an EMBL/GenBank/DDBJ whole genome shotgun (WGS) entry which is preliminary data.</text>
</comment>
<name>A0A5D3CU03_CUCMM</name>
<evidence type="ECO:0008006" key="5">
    <source>
        <dbReference type="Google" id="ProtNLM"/>
    </source>
</evidence>
<evidence type="ECO:0000313" key="2">
    <source>
        <dbReference type="EMBL" id="TYK14474.1"/>
    </source>
</evidence>
<dbReference type="Pfam" id="PF08284">
    <property type="entry name" value="RVP_2"/>
    <property type="match status" value="1"/>
</dbReference>
<dbReference type="OrthoDB" id="1939491at2759"/>
<dbReference type="Proteomes" id="UP000321947">
    <property type="component" value="Unassembled WGS sequence"/>
</dbReference>
<reference evidence="3 4" key="1">
    <citation type="submission" date="2019-08" db="EMBL/GenBank/DDBJ databases">
        <title>Draft genome sequences of two oriental melons (Cucumis melo L. var makuwa).</title>
        <authorList>
            <person name="Kwon S.-Y."/>
        </authorList>
    </citation>
    <scope>NUCLEOTIDE SEQUENCE [LARGE SCALE GENOMIC DNA]</scope>
    <source>
        <strain evidence="4">cv. Chang Bougi</strain>
        <strain evidence="3">cv. SW 3</strain>
        <tissue evidence="2">Leaf</tissue>
    </source>
</reference>
<dbReference type="InterPro" id="IPR021109">
    <property type="entry name" value="Peptidase_aspartic_dom_sf"/>
</dbReference>
<accession>A0A5D3CU03</accession>
<dbReference type="SUPFAM" id="SSF56672">
    <property type="entry name" value="DNA/RNA polymerases"/>
    <property type="match status" value="1"/>
</dbReference>
<dbReference type="Gene3D" id="3.10.10.10">
    <property type="entry name" value="HIV Type 1 Reverse Transcriptase, subunit A, domain 1"/>
    <property type="match status" value="1"/>
</dbReference>
<dbReference type="Proteomes" id="UP000321393">
    <property type="component" value="Unassembled WGS sequence"/>
</dbReference>
<evidence type="ECO:0000313" key="4">
    <source>
        <dbReference type="Proteomes" id="UP000321947"/>
    </source>
</evidence>
<dbReference type="InterPro" id="IPR053134">
    <property type="entry name" value="RNA-dir_DNA_polymerase"/>
</dbReference>
<evidence type="ECO:0000313" key="3">
    <source>
        <dbReference type="Proteomes" id="UP000321393"/>
    </source>
</evidence>